<dbReference type="GO" id="GO:0005886">
    <property type="term" value="C:plasma membrane"/>
    <property type="evidence" value="ECO:0007669"/>
    <property type="project" value="UniProtKB-SubCell"/>
</dbReference>
<dbReference type="InterPro" id="IPR010432">
    <property type="entry name" value="RDD"/>
</dbReference>
<organism evidence="10">
    <name type="scientific">Pedococcus sp. KACC 23699</name>
    <dbReference type="NCBI Taxonomy" id="3149228"/>
    <lineage>
        <taxon>Bacteria</taxon>
        <taxon>Bacillati</taxon>
        <taxon>Actinomycetota</taxon>
        <taxon>Actinomycetes</taxon>
        <taxon>Micrococcales</taxon>
        <taxon>Intrasporangiaceae</taxon>
        <taxon>Pedococcus</taxon>
    </lineage>
</organism>
<dbReference type="PANTHER" id="PTHR36115">
    <property type="entry name" value="PROLINE-RICH ANTIGEN HOMOLOG-RELATED"/>
    <property type="match status" value="1"/>
</dbReference>
<proteinExistence type="predicted"/>
<feature type="compositionally biased region" description="Low complexity" evidence="6">
    <location>
        <begin position="120"/>
        <end position="149"/>
    </location>
</feature>
<evidence type="ECO:0000256" key="3">
    <source>
        <dbReference type="ARBA" id="ARBA00022692"/>
    </source>
</evidence>
<evidence type="ECO:0000256" key="1">
    <source>
        <dbReference type="ARBA" id="ARBA00004651"/>
    </source>
</evidence>
<evidence type="ECO:0000256" key="4">
    <source>
        <dbReference type="ARBA" id="ARBA00022989"/>
    </source>
</evidence>
<comment type="subcellular location">
    <subcellularLocation>
        <location evidence="1">Cell membrane</location>
        <topology evidence="1">Multi-pass membrane protein</topology>
    </subcellularLocation>
</comment>
<feature type="compositionally biased region" description="Low complexity" evidence="6">
    <location>
        <begin position="96"/>
        <end position="105"/>
    </location>
</feature>
<dbReference type="Pfam" id="PF06271">
    <property type="entry name" value="RDD"/>
    <property type="match status" value="1"/>
</dbReference>
<feature type="compositionally biased region" description="Low complexity" evidence="6">
    <location>
        <begin position="43"/>
        <end position="69"/>
    </location>
</feature>
<feature type="transmembrane region" description="Helical" evidence="7">
    <location>
        <begin position="239"/>
        <end position="258"/>
    </location>
</feature>
<feature type="domain" description="RDD" evidence="8">
    <location>
        <begin position="173"/>
        <end position="337"/>
    </location>
</feature>
<feature type="transmembrane region" description="Helical" evidence="7">
    <location>
        <begin position="292"/>
        <end position="314"/>
    </location>
</feature>
<dbReference type="EMBL" id="CP157483">
    <property type="protein sequence ID" value="XBO44103.1"/>
    <property type="molecule type" value="Genomic_DNA"/>
</dbReference>
<feature type="compositionally biased region" description="Gly residues" evidence="6">
    <location>
        <begin position="70"/>
        <end position="95"/>
    </location>
</feature>
<name>A0AAU7JV62_9MICO</name>
<feature type="domain" description="DUF2510" evidence="9">
    <location>
        <begin position="7"/>
        <end position="39"/>
    </location>
</feature>
<dbReference type="InterPro" id="IPR051791">
    <property type="entry name" value="Pra-immunoreactive"/>
</dbReference>
<dbReference type="RefSeq" id="WP_406831560.1">
    <property type="nucleotide sequence ID" value="NZ_CP157483.1"/>
</dbReference>
<evidence type="ECO:0000256" key="2">
    <source>
        <dbReference type="ARBA" id="ARBA00022475"/>
    </source>
</evidence>
<keyword evidence="5 7" id="KW-0472">Membrane</keyword>
<evidence type="ECO:0000256" key="5">
    <source>
        <dbReference type="ARBA" id="ARBA00023136"/>
    </source>
</evidence>
<dbReference type="Pfam" id="PF10708">
    <property type="entry name" value="DUF2510"/>
    <property type="match status" value="1"/>
</dbReference>
<evidence type="ECO:0000256" key="6">
    <source>
        <dbReference type="SAM" id="MobiDB-lite"/>
    </source>
</evidence>
<gene>
    <name evidence="10" type="ORF">ABEG17_01910</name>
</gene>
<evidence type="ECO:0000256" key="7">
    <source>
        <dbReference type="SAM" id="Phobius"/>
    </source>
</evidence>
<keyword evidence="4 7" id="KW-1133">Transmembrane helix</keyword>
<keyword evidence="2" id="KW-1003">Cell membrane</keyword>
<dbReference type="PANTHER" id="PTHR36115:SF6">
    <property type="entry name" value="PROLINE-RICH ANTIGEN HOMOLOG"/>
    <property type="match status" value="1"/>
</dbReference>
<feature type="transmembrane region" description="Helical" evidence="7">
    <location>
        <begin position="182"/>
        <end position="201"/>
    </location>
</feature>
<keyword evidence="3 7" id="KW-0812">Transmembrane</keyword>
<dbReference type="AlphaFoldDB" id="A0AAU7JV62"/>
<protein>
    <submittedName>
        <fullName evidence="10">RDD family protein</fullName>
    </submittedName>
</protein>
<reference evidence="10" key="1">
    <citation type="submission" date="2024-05" db="EMBL/GenBank/DDBJ databases">
        <authorList>
            <person name="Kim S."/>
            <person name="Heo J."/>
            <person name="Choi H."/>
            <person name="Choi Y."/>
            <person name="Kwon S.-W."/>
            <person name="Kim Y."/>
        </authorList>
    </citation>
    <scope>NUCLEOTIDE SEQUENCE</scope>
    <source>
        <strain evidence="10">KACC 23699</strain>
    </source>
</reference>
<evidence type="ECO:0000259" key="8">
    <source>
        <dbReference type="Pfam" id="PF06271"/>
    </source>
</evidence>
<feature type="compositionally biased region" description="Polar residues" evidence="6">
    <location>
        <begin position="109"/>
        <end position="119"/>
    </location>
</feature>
<accession>A0AAU7JV62</accession>
<dbReference type="InterPro" id="IPR018929">
    <property type="entry name" value="DUF2510"/>
</dbReference>
<evidence type="ECO:0000313" key="10">
    <source>
        <dbReference type="EMBL" id="XBO44103.1"/>
    </source>
</evidence>
<feature type="region of interest" description="Disordered" evidence="6">
    <location>
        <begin position="30"/>
        <end position="165"/>
    </location>
</feature>
<evidence type="ECO:0000259" key="9">
    <source>
        <dbReference type="Pfam" id="PF10708"/>
    </source>
</evidence>
<sequence length="348" mass="37226">MQTPTRAGWFDDPENDQQLRYFDGVVWTKHTTPRSTRPASAVPAQPGQQQYPGQGHPPQYPGQTQSGSGEQPGGGQGQGGQQAQGGSQGQGGQPGGQSPAGWQAPNPQFPGTPQSGQWNTPTQGQYGTPQYPGQQGQYPGQQGPYPGQQAPWNAPGYGAFSVGPTTPDGQPLASYGRRAGAFLIDWVIQSMVAAALGYVFLSRAFSNYFAEVDRFTREAQNGQQPDLTALSNSIDIGSLVAYSLVAILVFALYQVLFLSRLGATPGKLLLGISVRQRSQPGPLPMPVVLRRVGFAAVLFVLQPVPVLGFIALIVRVLDLAWPAWDDKRQALHDRVAGTNVVKGKQQRP</sequence>